<dbReference type="InterPro" id="IPR013083">
    <property type="entry name" value="Znf_RING/FYVE/PHD"/>
</dbReference>
<dbReference type="EMBL" id="ML119667">
    <property type="protein sequence ID" value="RPA83063.1"/>
    <property type="molecule type" value="Genomic_DNA"/>
</dbReference>
<protein>
    <submittedName>
        <fullName evidence="14">Cysteine proteinase</fullName>
    </submittedName>
</protein>
<organism evidence="14 15">
    <name type="scientific">Ascobolus immersus RN42</name>
    <dbReference type="NCBI Taxonomy" id="1160509"/>
    <lineage>
        <taxon>Eukaryota</taxon>
        <taxon>Fungi</taxon>
        <taxon>Dikarya</taxon>
        <taxon>Ascomycota</taxon>
        <taxon>Pezizomycotina</taxon>
        <taxon>Pezizomycetes</taxon>
        <taxon>Pezizales</taxon>
        <taxon>Ascobolaceae</taxon>
        <taxon>Ascobolus</taxon>
    </lineage>
</organism>
<dbReference type="Pfam" id="PF02148">
    <property type="entry name" value="zf-UBP"/>
    <property type="match status" value="1"/>
</dbReference>
<evidence type="ECO:0000256" key="7">
    <source>
        <dbReference type="ARBA" id="ARBA00022833"/>
    </source>
</evidence>
<name>A0A3N4IAF5_ASCIM</name>
<comment type="similarity">
    <text evidence="2">Belongs to the peptidase C19 family.</text>
</comment>
<dbReference type="PANTHER" id="PTHR21646:SF16">
    <property type="entry name" value="U4_U6.U5 TRI-SNRNP-ASSOCIATED PROTEIN 2"/>
    <property type="match status" value="1"/>
</dbReference>
<evidence type="ECO:0000259" key="13">
    <source>
        <dbReference type="PROSITE" id="PS50271"/>
    </source>
</evidence>
<dbReference type="InterPro" id="IPR028889">
    <property type="entry name" value="USP"/>
</dbReference>
<dbReference type="Pfam" id="PF00443">
    <property type="entry name" value="UCH"/>
    <property type="match status" value="1"/>
</dbReference>
<feature type="domain" description="UBP-type" evidence="13">
    <location>
        <begin position="78"/>
        <end position="175"/>
    </location>
</feature>
<dbReference type="InterPro" id="IPR038765">
    <property type="entry name" value="Papain-like_cys_pep_sf"/>
</dbReference>
<dbReference type="GO" id="GO:0005681">
    <property type="term" value="C:spliceosomal complex"/>
    <property type="evidence" value="ECO:0007669"/>
    <property type="project" value="UniProtKB-KW"/>
</dbReference>
<evidence type="ECO:0000313" key="15">
    <source>
        <dbReference type="Proteomes" id="UP000275078"/>
    </source>
</evidence>
<feature type="region of interest" description="Disordered" evidence="11">
    <location>
        <begin position="1"/>
        <end position="76"/>
    </location>
</feature>
<dbReference type="GO" id="GO:0000245">
    <property type="term" value="P:spliceosomal complex assembly"/>
    <property type="evidence" value="ECO:0007669"/>
    <property type="project" value="InterPro"/>
</dbReference>
<evidence type="ECO:0000313" key="14">
    <source>
        <dbReference type="EMBL" id="RPA83063.1"/>
    </source>
</evidence>
<feature type="domain" description="USP" evidence="12">
    <location>
        <begin position="201"/>
        <end position="548"/>
    </location>
</feature>
<keyword evidence="6 10" id="KW-0863">Zinc-finger</keyword>
<dbReference type="STRING" id="1160509.A0A3N4IAF5"/>
<keyword evidence="3" id="KW-0507">mRNA processing</keyword>
<dbReference type="GO" id="GO:0004843">
    <property type="term" value="F:cysteine-type deubiquitinase activity"/>
    <property type="evidence" value="ECO:0007669"/>
    <property type="project" value="InterPro"/>
</dbReference>
<evidence type="ECO:0000256" key="3">
    <source>
        <dbReference type="ARBA" id="ARBA00022664"/>
    </source>
</evidence>
<feature type="compositionally biased region" description="Acidic residues" evidence="11">
    <location>
        <begin position="42"/>
        <end position="66"/>
    </location>
</feature>
<dbReference type="InterPro" id="IPR001607">
    <property type="entry name" value="Znf_UBP"/>
</dbReference>
<dbReference type="InterPro" id="IPR050185">
    <property type="entry name" value="Ub_carboxyl-term_hydrolase"/>
</dbReference>
<accession>A0A3N4IAF5</accession>
<dbReference type="GO" id="GO:0016579">
    <property type="term" value="P:protein deubiquitination"/>
    <property type="evidence" value="ECO:0007669"/>
    <property type="project" value="InterPro"/>
</dbReference>
<dbReference type="PROSITE" id="PS50271">
    <property type="entry name" value="ZF_UBP"/>
    <property type="match status" value="1"/>
</dbReference>
<dbReference type="Gene3D" id="3.90.70.10">
    <property type="entry name" value="Cysteine proteinases"/>
    <property type="match status" value="1"/>
</dbReference>
<keyword evidence="9" id="KW-0539">Nucleus</keyword>
<dbReference type="Gene3D" id="3.30.40.10">
    <property type="entry name" value="Zinc/RING finger domain, C3HC4 (zinc finger)"/>
    <property type="match status" value="1"/>
</dbReference>
<evidence type="ECO:0000256" key="11">
    <source>
        <dbReference type="SAM" id="MobiDB-lite"/>
    </source>
</evidence>
<dbReference type="CDD" id="cd02669">
    <property type="entry name" value="Peptidase_C19M"/>
    <property type="match status" value="1"/>
</dbReference>
<evidence type="ECO:0000256" key="5">
    <source>
        <dbReference type="ARBA" id="ARBA00022728"/>
    </source>
</evidence>
<dbReference type="FunFam" id="3.30.40.10:FF:000068">
    <property type="entry name" value="U4/U6.U5 tri-snRNP-associated protein 2"/>
    <property type="match status" value="1"/>
</dbReference>
<dbReference type="InterPro" id="IPR001394">
    <property type="entry name" value="Peptidase_C19_UCH"/>
</dbReference>
<dbReference type="AlphaFoldDB" id="A0A3N4IAF5"/>
<evidence type="ECO:0000256" key="4">
    <source>
        <dbReference type="ARBA" id="ARBA00022723"/>
    </source>
</evidence>
<dbReference type="SUPFAM" id="SSF54001">
    <property type="entry name" value="Cysteine proteinases"/>
    <property type="match status" value="1"/>
</dbReference>
<keyword evidence="8" id="KW-0508">mRNA splicing</keyword>
<dbReference type="PANTHER" id="PTHR21646">
    <property type="entry name" value="UBIQUITIN CARBOXYL-TERMINAL HYDROLASE"/>
    <property type="match status" value="1"/>
</dbReference>
<evidence type="ECO:0000256" key="6">
    <source>
        <dbReference type="ARBA" id="ARBA00022771"/>
    </source>
</evidence>
<dbReference type="Proteomes" id="UP000275078">
    <property type="component" value="Unassembled WGS sequence"/>
</dbReference>
<gene>
    <name evidence="14" type="ORF">BJ508DRAFT_413729</name>
</gene>
<dbReference type="SMART" id="SM00290">
    <property type="entry name" value="ZnF_UBP"/>
    <property type="match status" value="1"/>
</dbReference>
<evidence type="ECO:0000256" key="10">
    <source>
        <dbReference type="PROSITE-ProRule" id="PRU00502"/>
    </source>
</evidence>
<keyword evidence="5" id="KW-0747">Spliceosome</keyword>
<keyword evidence="4" id="KW-0479">Metal-binding</keyword>
<proteinExistence type="inferred from homology"/>
<dbReference type="PROSITE" id="PS50235">
    <property type="entry name" value="USP_3"/>
    <property type="match status" value="1"/>
</dbReference>
<evidence type="ECO:0000256" key="1">
    <source>
        <dbReference type="ARBA" id="ARBA00004123"/>
    </source>
</evidence>
<sequence length="554" mass="62464">MSKRPADSPLEETEVAGSPRQKKARIGNVIVGGMRPPATVEDGAESGEEAEGEEAAGSEGEEEEVETVQKYTEPPEGYSDLYLDTVNRSVLDFDFEKLCSVSLSNINVYACLVCGKYFTGRGRSSHAYFHSVDVDHHVYINIQTLKVYVLPEGYEVKNETLDDIKYVVNPTYTKQDVQKLDKRIFEDKWDLAGKKYTPGFVGLNNIKQNDYLNVVVHALSHVAPLRNFLLLTQLPPSAPEILQRFSILIRKIWNTRAFKSHVSPHELLQEVSRRSDKRFTLTKQSDPLDFLQWFLNSLHLALGGSKTKPQSSIIQKIFQGKLRIQSQPIEENSHGDRLRFEPSQQIQTTETPFMMLALDLPPPPLFTDPLENRATTIPQVSLTSLLNKYNGQQTHELRGHRNRYSILGKPPPYLVMRIKRFTQNKFVSEKNPTIVRFETDSLDMAPYLDPRPDEPVYYDLVANIVHESVTGKRAPNAKGSGAAGTSAATVGTAGTGAVAGEEEERHVWKVQLRKGGTEWVEIQDLFVQSVAGEILFLGETCAQVWERRRESKKH</sequence>
<dbReference type="SUPFAM" id="SSF57850">
    <property type="entry name" value="RING/U-box"/>
    <property type="match status" value="1"/>
</dbReference>
<evidence type="ECO:0000259" key="12">
    <source>
        <dbReference type="PROSITE" id="PS50235"/>
    </source>
</evidence>
<comment type="subcellular location">
    <subcellularLocation>
        <location evidence="1">Nucleus</location>
    </subcellularLocation>
</comment>
<dbReference type="InterPro" id="IPR033809">
    <property type="entry name" value="USP39"/>
</dbReference>
<keyword evidence="7" id="KW-0862">Zinc</keyword>
<evidence type="ECO:0000256" key="9">
    <source>
        <dbReference type="ARBA" id="ARBA00023242"/>
    </source>
</evidence>
<keyword evidence="15" id="KW-1185">Reference proteome</keyword>
<reference evidence="14 15" key="1">
    <citation type="journal article" date="2018" name="Nat. Ecol. Evol.">
        <title>Pezizomycetes genomes reveal the molecular basis of ectomycorrhizal truffle lifestyle.</title>
        <authorList>
            <person name="Murat C."/>
            <person name="Payen T."/>
            <person name="Noel B."/>
            <person name="Kuo A."/>
            <person name="Morin E."/>
            <person name="Chen J."/>
            <person name="Kohler A."/>
            <person name="Krizsan K."/>
            <person name="Balestrini R."/>
            <person name="Da Silva C."/>
            <person name="Montanini B."/>
            <person name="Hainaut M."/>
            <person name="Levati E."/>
            <person name="Barry K.W."/>
            <person name="Belfiori B."/>
            <person name="Cichocki N."/>
            <person name="Clum A."/>
            <person name="Dockter R.B."/>
            <person name="Fauchery L."/>
            <person name="Guy J."/>
            <person name="Iotti M."/>
            <person name="Le Tacon F."/>
            <person name="Lindquist E.A."/>
            <person name="Lipzen A."/>
            <person name="Malagnac F."/>
            <person name="Mello A."/>
            <person name="Molinier V."/>
            <person name="Miyauchi S."/>
            <person name="Poulain J."/>
            <person name="Riccioni C."/>
            <person name="Rubini A."/>
            <person name="Sitrit Y."/>
            <person name="Splivallo R."/>
            <person name="Traeger S."/>
            <person name="Wang M."/>
            <person name="Zifcakova L."/>
            <person name="Wipf D."/>
            <person name="Zambonelli A."/>
            <person name="Paolocci F."/>
            <person name="Nowrousian M."/>
            <person name="Ottonello S."/>
            <person name="Baldrian P."/>
            <person name="Spatafora J.W."/>
            <person name="Henrissat B."/>
            <person name="Nagy L.G."/>
            <person name="Aury J.M."/>
            <person name="Wincker P."/>
            <person name="Grigoriev I.V."/>
            <person name="Bonfante P."/>
            <person name="Martin F.M."/>
        </authorList>
    </citation>
    <scope>NUCLEOTIDE SEQUENCE [LARGE SCALE GENOMIC DNA]</scope>
    <source>
        <strain evidence="14 15">RN42</strain>
    </source>
</reference>
<dbReference type="OrthoDB" id="10263353at2759"/>
<dbReference type="GO" id="GO:0008270">
    <property type="term" value="F:zinc ion binding"/>
    <property type="evidence" value="ECO:0007669"/>
    <property type="project" value="UniProtKB-KW"/>
</dbReference>
<evidence type="ECO:0000256" key="8">
    <source>
        <dbReference type="ARBA" id="ARBA00023187"/>
    </source>
</evidence>
<evidence type="ECO:0000256" key="2">
    <source>
        <dbReference type="ARBA" id="ARBA00009085"/>
    </source>
</evidence>